<name>W0RGN4_9BACT</name>
<feature type="region of interest" description="Disordered" evidence="4">
    <location>
        <begin position="1"/>
        <end position="22"/>
    </location>
</feature>
<dbReference type="InterPro" id="IPR000873">
    <property type="entry name" value="AMP-dep_synth/lig_dom"/>
</dbReference>
<dbReference type="eggNOG" id="COG1022">
    <property type="taxonomic scope" value="Bacteria"/>
</dbReference>
<dbReference type="KEGG" id="gba:J421_2707"/>
<dbReference type="SUPFAM" id="SSF56801">
    <property type="entry name" value="Acetyl-CoA synthetase-like"/>
    <property type="match status" value="1"/>
</dbReference>
<dbReference type="PANTHER" id="PTHR43272">
    <property type="entry name" value="LONG-CHAIN-FATTY-ACID--COA LIGASE"/>
    <property type="match status" value="1"/>
</dbReference>
<dbReference type="GO" id="GO:0004467">
    <property type="term" value="F:long-chain fatty acid-CoA ligase activity"/>
    <property type="evidence" value="ECO:0007669"/>
    <property type="project" value="TreeGrafter"/>
</dbReference>
<organism evidence="6 7">
    <name type="scientific">Gemmatirosa kalamazoonensis</name>
    <dbReference type="NCBI Taxonomy" id="861299"/>
    <lineage>
        <taxon>Bacteria</taxon>
        <taxon>Pseudomonadati</taxon>
        <taxon>Gemmatimonadota</taxon>
        <taxon>Gemmatimonadia</taxon>
        <taxon>Gemmatimonadales</taxon>
        <taxon>Gemmatimonadaceae</taxon>
        <taxon>Gemmatirosa</taxon>
    </lineage>
</organism>
<accession>W0RGN4</accession>
<keyword evidence="7" id="KW-1185">Reference proteome</keyword>
<evidence type="ECO:0000256" key="4">
    <source>
        <dbReference type="SAM" id="MobiDB-lite"/>
    </source>
</evidence>
<evidence type="ECO:0000313" key="6">
    <source>
        <dbReference type="EMBL" id="AHG90244.1"/>
    </source>
</evidence>
<dbReference type="EMBL" id="CP007128">
    <property type="protein sequence ID" value="AHG90244.1"/>
    <property type="molecule type" value="Genomic_DNA"/>
</dbReference>
<dbReference type="Pfam" id="PF00501">
    <property type="entry name" value="AMP-binding"/>
    <property type="match status" value="1"/>
</dbReference>
<dbReference type="Gene3D" id="3.40.50.12780">
    <property type="entry name" value="N-terminal domain of ligase-like"/>
    <property type="match status" value="1"/>
</dbReference>
<evidence type="ECO:0000259" key="5">
    <source>
        <dbReference type="Pfam" id="PF00501"/>
    </source>
</evidence>
<dbReference type="PANTHER" id="PTHR43272:SF32">
    <property type="entry name" value="AMP-DEPENDENT SYNTHETASE_LIGASE DOMAIN-CONTAINING PROTEIN"/>
    <property type="match status" value="1"/>
</dbReference>
<dbReference type="InParanoid" id="W0RGN4"/>
<proteinExistence type="predicted"/>
<evidence type="ECO:0000313" key="7">
    <source>
        <dbReference type="Proteomes" id="UP000019151"/>
    </source>
</evidence>
<dbReference type="HOGENOM" id="CLU_000022_45_5_0"/>
<dbReference type="STRING" id="861299.J421_2707"/>
<keyword evidence="3" id="KW-0443">Lipid metabolism</keyword>
<evidence type="ECO:0000256" key="2">
    <source>
        <dbReference type="ARBA" id="ARBA00022832"/>
    </source>
</evidence>
<keyword evidence="1 6" id="KW-0436">Ligase</keyword>
<dbReference type="InterPro" id="IPR020845">
    <property type="entry name" value="AMP-binding_CS"/>
</dbReference>
<dbReference type="PROSITE" id="PS00455">
    <property type="entry name" value="AMP_BINDING"/>
    <property type="match status" value="1"/>
</dbReference>
<dbReference type="GO" id="GO:0016020">
    <property type="term" value="C:membrane"/>
    <property type="evidence" value="ECO:0007669"/>
    <property type="project" value="TreeGrafter"/>
</dbReference>
<dbReference type="Proteomes" id="UP000019151">
    <property type="component" value="Chromosome"/>
</dbReference>
<evidence type="ECO:0000256" key="3">
    <source>
        <dbReference type="ARBA" id="ARBA00023098"/>
    </source>
</evidence>
<dbReference type="InterPro" id="IPR020459">
    <property type="entry name" value="AMP-binding"/>
</dbReference>
<evidence type="ECO:0000256" key="1">
    <source>
        <dbReference type="ARBA" id="ARBA00022598"/>
    </source>
</evidence>
<dbReference type="PATRIC" id="fig|861299.3.peg.2758"/>
<keyword evidence="2" id="KW-0276">Fatty acid metabolism</keyword>
<dbReference type="CDD" id="cd05907">
    <property type="entry name" value="VL_LC_FACS_like"/>
    <property type="match status" value="1"/>
</dbReference>
<dbReference type="Pfam" id="PF23562">
    <property type="entry name" value="AMP-binding_C_3"/>
    <property type="match status" value="1"/>
</dbReference>
<gene>
    <name evidence="6" type="ORF">J421_2707</name>
</gene>
<reference evidence="6 7" key="1">
    <citation type="journal article" date="2014" name="Genome Announc.">
        <title>Genome Sequence and Methylome of Soil Bacterium Gemmatirosa kalamazoonensis KBS708T, a Member of the Rarely Cultivated Gemmatimonadetes Phylum.</title>
        <authorList>
            <person name="Debruyn J.M."/>
            <person name="Radosevich M."/>
            <person name="Wommack K.E."/>
            <person name="Polson S.W."/>
            <person name="Hauser L.J."/>
            <person name="Fawaz M.N."/>
            <person name="Korlach J."/>
            <person name="Tsai Y.C."/>
        </authorList>
    </citation>
    <scope>NUCLEOTIDE SEQUENCE [LARGE SCALE GENOMIC DNA]</scope>
    <source>
        <strain evidence="6 7">KBS708</strain>
    </source>
</reference>
<protein>
    <submittedName>
        <fullName evidence="6">AMP-dependent synthetase and ligase</fullName>
    </submittedName>
</protein>
<dbReference type="InterPro" id="IPR042099">
    <property type="entry name" value="ANL_N_sf"/>
</dbReference>
<sequence length="614" mass="66832">MLTEAPRTMSAAVARGGPRPEPGTLTRMFFDAVRDHDRADALQHQVEGAWVPISHRTVEQRVRRLALALLDLGVKPGDRVAILSENRPEWAIADYACLTIGVTDVPVYPTLPAEQLPYLFVDSGAVLAFVSTAAQAQKLAAVRAQCPALRHVIGIDATAGDGCDGTLAELEARGTALDTPERAAEYRRVADAVQPDDLATIIYTSGTTGEPKGVMLTHDNFHSNVMAARRAVPFASSDVALSFLPLSHVFERMGDYMFFSCGTSIAYVASLDDVGAALQSVRPTMAMSVPRLYEKMYARVLENAQGGGAVKWRIFRWARAVANRWADERLAGRTPAGLLATQYALAQKLVFSKLKERTGGRLRYFVSGGAPLSPEINKFFFAAGITILEGYGLTESSPVIAVNTPDGFRIGTVGRPIDGVEVAIAADGEILTRGPHVMKGYFNKPGATAEAVDADGWLHTGDVGALEDGFLRITDRKKDIVITAGGKNIAPQPIENAAKTCKFVAHAVLIADRRKYPILLVVPEWETLERWAREAGLSWATRTELVALAPVREKMDAEVRATLGGLAPFETPKKIALLDREFTIERELTPKLSVRRRVVDQQYKDVIDRIYAAD</sequence>
<feature type="domain" description="AMP-dependent synthetase/ligase" evidence="5">
    <location>
        <begin position="32"/>
        <end position="442"/>
    </location>
</feature>
<dbReference type="AlphaFoldDB" id="W0RGN4"/>
<dbReference type="PRINTS" id="PR00154">
    <property type="entry name" value="AMPBINDING"/>
</dbReference>